<dbReference type="InterPro" id="IPR016181">
    <property type="entry name" value="Acyl_CoA_acyltransferase"/>
</dbReference>
<name>A0A926G9Q2_9RHOB</name>
<dbReference type="Gene3D" id="3.40.630.30">
    <property type="match status" value="1"/>
</dbReference>
<proteinExistence type="predicted"/>
<keyword evidence="3" id="KW-1185">Reference proteome</keyword>
<organism evidence="2 3">
    <name type="scientific">Paracoccus amoyensis</name>
    <dbReference type="NCBI Taxonomy" id="2760093"/>
    <lineage>
        <taxon>Bacteria</taxon>
        <taxon>Pseudomonadati</taxon>
        <taxon>Pseudomonadota</taxon>
        <taxon>Alphaproteobacteria</taxon>
        <taxon>Rhodobacterales</taxon>
        <taxon>Paracoccaceae</taxon>
        <taxon>Paracoccus</taxon>
    </lineage>
</organism>
<dbReference type="GO" id="GO:0016747">
    <property type="term" value="F:acyltransferase activity, transferring groups other than amino-acyl groups"/>
    <property type="evidence" value="ECO:0007669"/>
    <property type="project" value="InterPro"/>
</dbReference>
<dbReference type="Pfam" id="PF00583">
    <property type="entry name" value="Acetyltransf_1"/>
    <property type="match status" value="1"/>
</dbReference>
<dbReference type="SUPFAM" id="SSF55729">
    <property type="entry name" value="Acyl-CoA N-acyltransferases (Nat)"/>
    <property type="match status" value="1"/>
</dbReference>
<evidence type="ECO:0000259" key="1">
    <source>
        <dbReference type="PROSITE" id="PS51186"/>
    </source>
</evidence>
<dbReference type="RefSeq" id="WP_187793559.1">
    <property type="nucleotide sequence ID" value="NZ_JACOQL010000003.1"/>
</dbReference>
<comment type="caution">
    <text evidence="2">The sequence shown here is derived from an EMBL/GenBank/DDBJ whole genome shotgun (WGS) entry which is preliminary data.</text>
</comment>
<protein>
    <submittedName>
        <fullName evidence="2">GNAT family N-acetyltransferase</fullName>
    </submittedName>
</protein>
<sequence>MITLYPLAKDDPSPVAHIAVHPEQEPFCGTIAGHFAENEPACDFHQIQRGGVAVGFFKIDRAYHERYDFAGATDLGLRGVMIDASEQGRGTGTAAMAALRSYLSGSYPDFSAVYLTVNMVNPAAITAYRKAGFVDTGGIWPHGRMGPQHVMRMHLPG</sequence>
<dbReference type="EMBL" id="JACOQL010000003">
    <property type="protein sequence ID" value="MBC9247053.1"/>
    <property type="molecule type" value="Genomic_DNA"/>
</dbReference>
<dbReference type="PROSITE" id="PS51186">
    <property type="entry name" value="GNAT"/>
    <property type="match status" value="1"/>
</dbReference>
<evidence type="ECO:0000313" key="2">
    <source>
        <dbReference type="EMBL" id="MBC9247053.1"/>
    </source>
</evidence>
<dbReference type="AlphaFoldDB" id="A0A926G9Q2"/>
<evidence type="ECO:0000313" key="3">
    <source>
        <dbReference type="Proteomes" id="UP000608594"/>
    </source>
</evidence>
<reference evidence="2" key="1">
    <citation type="submission" date="2020-08" db="EMBL/GenBank/DDBJ databases">
        <title>Paracoccus amoyensis sp. nov., isolated from the surface seawater at coast of Xiamen, Fujian.</title>
        <authorList>
            <person name="Lyu L."/>
        </authorList>
    </citation>
    <scope>NUCLEOTIDE SEQUENCE</scope>
    <source>
        <strain evidence="2">11-3</strain>
    </source>
</reference>
<feature type="domain" description="N-acetyltransferase" evidence="1">
    <location>
        <begin position="2"/>
        <end position="156"/>
    </location>
</feature>
<dbReference type="Proteomes" id="UP000608594">
    <property type="component" value="Unassembled WGS sequence"/>
</dbReference>
<accession>A0A926G9Q2</accession>
<gene>
    <name evidence="2" type="ORF">H4P12_10050</name>
</gene>
<dbReference type="InterPro" id="IPR000182">
    <property type="entry name" value="GNAT_dom"/>
</dbReference>